<evidence type="ECO:0000313" key="2">
    <source>
        <dbReference type="EMBL" id="XCH76651.1"/>
    </source>
</evidence>
<evidence type="ECO:0000313" key="1">
    <source>
        <dbReference type="EMBL" id="XBP95947.1"/>
    </source>
</evidence>
<dbReference type="RefSeq" id="WP_350937222.1">
    <property type="nucleotide sequence ID" value="NZ_CP157762.1"/>
</dbReference>
<dbReference type="AlphaFoldDB" id="A0AAU8HJM4"/>
<sequence length="46" mass="4547">MTLGLPGSGGDSWYVVAGNAGIPQTLRPGVVPFGGGELNWETGGAC</sequence>
<name>A0AAU8HJM4_9ACTN</name>
<accession>A0AAU8HJM4</accession>
<dbReference type="EMBL" id="CP159342">
    <property type="protein sequence ID" value="XCH76651.1"/>
    <property type="molecule type" value="Genomic_DNA"/>
</dbReference>
<gene>
    <name evidence="2" type="ORF">ABUL08_11330</name>
    <name evidence="1" type="ORF">VK199_11280</name>
</gene>
<organism evidence="2">
    <name type="scientific">Micromonospora sp. CCTCC AA 2012012</name>
    <dbReference type="NCBI Taxonomy" id="3111921"/>
    <lineage>
        <taxon>Bacteria</taxon>
        <taxon>Bacillati</taxon>
        <taxon>Actinomycetota</taxon>
        <taxon>Actinomycetes</taxon>
        <taxon>Micromonosporales</taxon>
        <taxon>Micromonosporaceae</taxon>
        <taxon>Micromonospora</taxon>
    </lineage>
</organism>
<proteinExistence type="predicted"/>
<reference evidence="1" key="1">
    <citation type="submission" date="2024-01" db="EMBL/GenBank/DDBJ databases">
        <title>The genome sequence of Micromonospora mangrovi CCTCC AA 2012012.</title>
        <authorList>
            <person name="Gao J."/>
        </authorList>
    </citation>
    <scope>NUCLEOTIDE SEQUENCE</scope>
    <source>
        <strain evidence="1">CCTCC AA 2012012</strain>
    </source>
</reference>
<dbReference type="EMBL" id="CP157762">
    <property type="protein sequence ID" value="XBP95947.1"/>
    <property type="molecule type" value="Genomic_DNA"/>
</dbReference>
<reference evidence="2" key="2">
    <citation type="submission" date="2024-06" db="EMBL/GenBank/DDBJ databases">
        <title>Micromonospora mangrovi CCTCC AA 2012012 genome sequences.</title>
        <authorList>
            <person name="Gao J."/>
        </authorList>
    </citation>
    <scope>NUCLEOTIDE SEQUENCE</scope>
    <source>
        <strain evidence="2">CCTCC AA 2012012</strain>
    </source>
</reference>
<protein>
    <submittedName>
        <fullName evidence="2">Uncharacterized protein</fullName>
    </submittedName>
</protein>